<reference evidence="1 2" key="1">
    <citation type="submission" date="2011-04" db="EMBL/GenBank/DDBJ databases">
        <authorList>
            <person name="Muzny D."/>
            <person name="Qin X."/>
            <person name="Deng J."/>
            <person name="Jiang H."/>
            <person name="Liu Y."/>
            <person name="Qu J."/>
            <person name="Song X.-Z."/>
            <person name="Zhang L."/>
            <person name="Thornton R."/>
            <person name="Coyle M."/>
            <person name="Francisco L."/>
            <person name="Jackson L."/>
            <person name="Javaid M."/>
            <person name="Korchina V."/>
            <person name="Kovar C."/>
            <person name="Mata R."/>
            <person name="Mathew T."/>
            <person name="Ngo R."/>
            <person name="Nguyen L."/>
            <person name="Nguyen N."/>
            <person name="Okwuonu G."/>
            <person name="Ongeri F."/>
            <person name="Pham C."/>
            <person name="Simmons D."/>
            <person name="Wilczek-Boney K."/>
            <person name="Hale W."/>
            <person name="Jakkamsetti A."/>
            <person name="Pham P."/>
            <person name="Ruth R."/>
            <person name="San Lucas F."/>
            <person name="Warren J."/>
            <person name="Zhang J."/>
            <person name="Zhao Z."/>
            <person name="Zhou C."/>
            <person name="Zhu D."/>
            <person name="Lee S."/>
            <person name="Bess C."/>
            <person name="Blankenburg K."/>
            <person name="Forbes L."/>
            <person name="Fu Q."/>
            <person name="Gubbala S."/>
            <person name="Hirani K."/>
            <person name="Jayaseelan J.C."/>
            <person name="Lara F."/>
            <person name="Munidasa M."/>
            <person name="Palculict T."/>
            <person name="Patil S."/>
            <person name="Pu L.-L."/>
            <person name="Saada N."/>
            <person name="Tang L."/>
            <person name="Weissenberger G."/>
            <person name="Zhu Y."/>
            <person name="Hemphill L."/>
            <person name="Shang Y."/>
            <person name="Youmans B."/>
            <person name="Ayvaz T."/>
            <person name="Ross M."/>
            <person name="Santibanez J."/>
            <person name="Aqrawi P."/>
            <person name="Gross S."/>
            <person name="Joshi V."/>
            <person name="Fowler G."/>
            <person name="Nazareth L."/>
            <person name="Reid J."/>
            <person name="Worley K."/>
            <person name="Petrosino J."/>
            <person name="Highlander S."/>
            <person name="Gibbs R."/>
        </authorList>
    </citation>
    <scope>NUCLEOTIDE SEQUENCE [LARGE SCALE GENOMIC DNA]</scope>
    <source>
        <strain evidence="1 2">DSM 3688</strain>
    </source>
</reference>
<protein>
    <submittedName>
        <fullName evidence="1">Uncharacterized protein</fullName>
    </submittedName>
</protein>
<comment type="caution">
    <text evidence="1">The sequence shown here is derived from an EMBL/GenBank/DDBJ whole genome shotgun (WGS) entry which is preliminary data.</text>
</comment>
<organism evidence="1 2">
    <name type="scientific">Prevotella dentalis (strain ATCC 49559 / DSM 3688 / JCM 13448 / NCTC 12043 / ES 2772)</name>
    <name type="common">Mitsuokella dentalis</name>
    <dbReference type="NCBI Taxonomy" id="908937"/>
    <lineage>
        <taxon>Bacteria</taxon>
        <taxon>Pseudomonadati</taxon>
        <taxon>Bacteroidota</taxon>
        <taxon>Bacteroidia</taxon>
        <taxon>Bacteroidales</taxon>
        <taxon>Prevotellaceae</taxon>
        <taxon>Prevotella</taxon>
    </lineage>
</organism>
<evidence type="ECO:0000313" key="2">
    <source>
        <dbReference type="Proteomes" id="UP000007820"/>
    </source>
</evidence>
<gene>
    <name evidence="1" type="ORF">HMPREF9136_1354</name>
</gene>
<dbReference type="Proteomes" id="UP000007820">
    <property type="component" value="Unassembled WGS sequence"/>
</dbReference>
<proteinExistence type="predicted"/>
<evidence type="ECO:0000313" key="1">
    <source>
        <dbReference type="EMBL" id="EGQ14677.1"/>
    </source>
</evidence>
<sequence>MRVGLCRADLWSARAETCCLWAKLAIIFHPPKLLRQNRAYLDRATVSF</sequence>
<dbReference type="EMBL" id="AFPW01000019">
    <property type="protein sequence ID" value="EGQ14677.1"/>
    <property type="molecule type" value="Genomic_DNA"/>
</dbReference>
<dbReference type="AlphaFoldDB" id="F9D3C6"/>
<accession>F9D3C6</accession>
<name>F9D3C6_PREDD</name>